<dbReference type="Gene3D" id="2.30.130.60">
    <property type="match status" value="1"/>
</dbReference>
<dbReference type="InterPro" id="IPR031341">
    <property type="entry name" value="Methyltr_RsmF_N"/>
</dbReference>
<reference evidence="9 10" key="2">
    <citation type="submission" date="2009-02" db="EMBL/GenBank/DDBJ databases">
        <title>Draft genome sequence of Clostridium methylpentosum (DSM 5476).</title>
        <authorList>
            <person name="Sudarsanam P."/>
            <person name="Ley R."/>
            <person name="Guruge J."/>
            <person name="Turnbaugh P.J."/>
            <person name="Mahowald M."/>
            <person name="Liep D."/>
            <person name="Gordon J."/>
        </authorList>
    </citation>
    <scope>NUCLEOTIDE SEQUENCE [LARGE SCALE GENOMIC DNA]</scope>
    <source>
        <strain evidence="9 10">DSM 5476</strain>
    </source>
</reference>
<keyword evidence="3 7" id="KW-0489">Methyltransferase</keyword>
<evidence type="ECO:0000256" key="1">
    <source>
        <dbReference type="ARBA" id="ARBA00007494"/>
    </source>
</evidence>
<dbReference type="AlphaFoldDB" id="C0EG22"/>
<accession>C0EG22</accession>
<protein>
    <submittedName>
        <fullName evidence="9">NOL1/NOP2/sun family protein</fullName>
    </submittedName>
</protein>
<feature type="binding site" evidence="7">
    <location>
        <begin position="119"/>
        <end position="125"/>
    </location>
    <ligand>
        <name>S-adenosyl-L-methionine</name>
        <dbReference type="ChEBI" id="CHEBI:59789"/>
    </ligand>
</feature>
<dbReference type="PANTHER" id="PTHR22807">
    <property type="entry name" value="NOP2 YEAST -RELATED NOL1/NOP2/FMU SUN DOMAIN-CONTAINING"/>
    <property type="match status" value="1"/>
</dbReference>
<dbReference type="Pfam" id="PF01189">
    <property type="entry name" value="Methyltr_RsmB-F"/>
    <property type="match status" value="1"/>
</dbReference>
<dbReference type="CDD" id="cd02440">
    <property type="entry name" value="AdoMet_MTases"/>
    <property type="match status" value="1"/>
</dbReference>
<dbReference type="GO" id="GO:0006396">
    <property type="term" value="P:RNA processing"/>
    <property type="evidence" value="ECO:0007669"/>
    <property type="project" value="InterPro"/>
</dbReference>
<keyword evidence="6 7" id="KW-0694">RNA-binding</keyword>
<dbReference type="HOGENOM" id="CLU_005316_6_1_9"/>
<dbReference type="Proteomes" id="UP000003340">
    <property type="component" value="Unassembled WGS sequence"/>
</dbReference>
<dbReference type="GO" id="GO:0008757">
    <property type="term" value="F:S-adenosylmethionine-dependent methyltransferase activity"/>
    <property type="evidence" value="ECO:0007669"/>
    <property type="project" value="InterPro"/>
</dbReference>
<dbReference type="InterPro" id="IPR023267">
    <property type="entry name" value="RCMT"/>
</dbReference>
<keyword evidence="2" id="KW-0963">Cytoplasm</keyword>
<dbReference type="NCBIfam" id="TIGR00446">
    <property type="entry name" value="nop2p"/>
    <property type="match status" value="1"/>
</dbReference>
<feature type="binding site" evidence="7">
    <location>
        <position position="143"/>
    </location>
    <ligand>
        <name>S-adenosyl-L-methionine</name>
        <dbReference type="ChEBI" id="CHEBI:59789"/>
    </ligand>
</feature>
<evidence type="ECO:0000256" key="6">
    <source>
        <dbReference type="ARBA" id="ARBA00022884"/>
    </source>
</evidence>
<evidence type="ECO:0000256" key="7">
    <source>
        <dbReference type="PROSITE-ProRule" id="PRU01023"/>
    </source>
</evidence>
<comment type="caution">
    <text evidence="9">The sequence shown here is derived from an EMBL/GenBank/DDBJ whole genome shotgun (WGS) entry which is preliminary data.</text>
</comment>
<dbReference type="PRINTS" id="PR02008">
    <property type="entry name" value="RCMTFAMILY"/>
</dbReference>
<dbReference type="Pfam" id="PF17126">
    <property type="entry name" value="RsmF_methylt_CI"/>
    <property type="match status" value="1"/>
</dbReference>
<evidence type="ECO:0000256" key="2">
    <source>
        <dbReference type="ARBA" id="ARBA00022490"/>
    </source>
</evidence>
<dbReference type="PANTHER" id="PTHR22807:SF30">
    <property type="entry name" value="28S RRNA (CYTOSINE(4447)-C(5))-METHYLTRANSFERASE-RELATED"/>
    <property type="match status" value="1"/>
</dbReference>
<dbReference type="SUPFAM" id="SSF53335">
    <property type="entry name" value="S-adenosyl-L-methionine-dependent methyltransferases"/>
    <property type="match status" value="1"/>
</dbReference>
<feature type="active site" description="Nucleophile" evidence="7">
    <location>
        <position position="241"/>
    </location>
</feature>
<gene>
    <name evidence="9" type="ORF">CLOSTMETH_02814</name>
</gene>
<organism evidence="9 10">
    <name type="scientific">[Clostridium] methylpentosum DSM 5476</name>
    <dbReference type="NCBI Taxonomy" id="537013"/>
    <lineage>
        <taxon>Bacteria</taxon>
        <taxon>Bacillati</taxon>
        <taxon>Bacillota</taxon>
        <taxon>Clostridia</taxon>
        <taxon>Eubacteriales</taxon>
        <taxon>Oscillospiraceae</taxon>
        <taxon>Oscillospiraceae incertae sedis</taxon>
    </lineage>
</organism>
<dbReference type="InterPro" id="IPR011023">
    <property type="entry name" value="Nop2p"/>
</dbReference>
<keyword evidence="4 7" id="KW-0808">Transferase</keyword>
<dbReference type="InterPro" id="IPR029063">
    <property type="entry name" value="SAM-dependent_MTases_sf"/>
</dbReference>
<dbReference type="CDD" id="cd21147">
    <property type="entry name" value="RsmF_methylt_CTD1"/>
    <property type="match status" value="1"/>
</dbReference>
<dbReference type="GO" id="GO:0003723">
    <property type="term" value="F:RNA binding"/>
    <property type="evidence" value="ECO:0007669"/>
    <property type="project" value="UniProtKB-UniRule"/>
</dbReference>
<dbReference type="Gene3D" id="3.40.50.150">
    <property type="entry name" value="Vaccinia Virus protein VP39"/>
    <property type="match status" value="1"/>
</dbReference>
<evidence type="ECO:0000313" key="9">
    <source>
        <dbReference type="EMBL" id="EEG29543.1"/>
    </source>
</evidence>
<dbReference type="InterPro" id="IPR027391">
    <property type="entry name" value="Nol1_Nop2_Fmu_2"/>
</dbReference>
<evidence type="ECO:0000256" key="4">
    <source>
        <dbReference type="ARBA" id="ARBA00022679"/>
    </source>
</evidence>
<dbReference type="InterPro" id="IPR031340">
    <property type="entry name" value="RsmF_methylt_CI"/>
</dbReference>
<proteinExistence type="inferred from homology"/>
<evidence type="ECO:0000256" key="5">
    <source>
        <dbReference type="ARBA" id="ARBA00022691"/>
    </source>
</evidence>
<name>C0EG22_9FIRM</name>
<evidence type="ECO:0000313" key="10">
    <source>
        <dbReference type="Proteomes" id="UP000003340"/>
    </source>
</evidence>
<dbReference type="eggNOG" id="COG0144">
    <property type="taxonomic scope" value="Bacteria"/>
</dbReference>
<sequence length="458" mass="50923">MNYALKKEDFVENLSEVFLQKMKFILGSDFQNFLNSYRQPPFRAVRVNTLKCSPERFVSLAPFPLQPVPFCPEGFYVKEDGLGHHPYHHAGVFYVQEPSALSAVTALDPQPGERVLDLCAAPGGKSTQIAARLAGKGLLVSNEYVSSRANILLSNIERMGIRNAVVTNLHPDKLCGRLEGWFDRVLVDAPCSGEGMFRKDPRAVEEWSDEHSKSCAVRQRGILQSAKEAVRPGGVLVYSTCTFSLDENEMVVCSFLNDNPDFELDQVSLSLGTSSRQEWLDTPYDLTKMHRIFPHQGGEGHFVARLRRKGSAEGGTVSVSKPVSDPLFEEFWNGLFDCPVPETVSVVRDSVYILPGQMPPLGGLKVIRAGILAGKLVKNRFIPSHQLMMCGYPVRENQLLDLARDDPRVTDFLRGMEIPCSLHKGWCAVAVDGFVLGLGKASNGRMKNHYPKGLRELR</sequence>
<dbReference type="PROSITE" id="PS51686">
    <property type="entry name" value="SAM_MT_RSMB_NOP"/>
    <property type="match status" value="1"/>
</dbReference>
<dbReference type="Pfam" id="PF17125">
    <property type="entry name" value="Methyltr_RsmF_N"/>
    <property type="match status" value="1"/>
</dbReference>
<keyword evidence="5 7" id="KW-0949">S-adenosyl-L-methionine</keyword>
<keyword evidence="10" id="KW-1185">Reference proteome</keyword>
<dbReference type="InterPro" id="IPR001678">
    <property type="entry name" value="MeTrfase_RsmB-F_NOP2_dom"/>
</dbReference>
<dbReference type="GO" id="GO:0001510">
    <property type="term" value="P:RNA methylation"/>
    <property type="evidence" value="ECO:0007669"/>
    <property type="project" value="InterPro"/>
</dbReference>
<evidence type="ECO:0000256" key="3">
    <source>
        <dbReference type="ARBA" id="ARBA00022603"/>
    </source>
</evidence>
<feature type="binding site" evidence="7">
    <location>
        <position position="188"/>
    </location>
    <ligand>
        <name>S-adenosyl-L-methionine</name>
        <dbReference type="ChEBI" id="CHEBI:59789"/>
    </ligand>
</feature>
<dbReference type="InterPro" id="IPR018314">
    <property type="entry name" value="RsmB/NOL1/NOP2-like_CS"/>
</dbReference>
<dbReference type="InterPro" id="IPR049560">
    <property type="entry name" value="MeTrfase_RsmB-F_NOP2_cat"/>
</dbReference>
<dbReference type="EMBL" id="ACEC01000095">
    <property type="protein sequence ID" value="EEG29543.1"/>
    <property type="molecule type" value="Genomic_DNA"/>
</dbReference>
<comment type="similarity">
    <text evidence="1 7">Belongs to the class I-like SAM-binding methyltransferase superfamily. RsmB/NOP family.</text>
</comment>
<dbReference type="Gene3D" id="3.30.70.1170">
    <property type="entry name" value="Sun protein, domain 3"/>
    <property type="match status" value="1"/>
</dbReference>
<dbReference type="STRING" id="537013.CLOSTMETH_02814"/>
<dbReference type="GO" id="GO:0008173">
    <property type="term" value="F:RNA methyltransferase activity"/>
    <property type="evidence" value="ECO:0007669"/>
    <property type="project" value="InterPro"/>
</dbReference>
<reference evidence="9 10" key="1">
    <citation type="submission" date="2009-01" db="EMBL/GenBank/DDBJ databases">
        <authorList>
            <person name="Fulton L."/>
            <person name="Clifton S."/>
            <person name="Fulton B."/>
            <person name="Xu J."/>
            <person name="Minx P."/>
            <person name="Pepin K.H."/>
            <person name="Johnson M."/>
            <person name="Bhonagiri V."/>
            <person name="Nash W.E."/>
            <person name="Mardis E.R."/>
            <person name="Wilson R.K."/>
        </authorList>
    </citation>
    <scope>NUCLEOTIDE SEQUENCE [LARGE SCALE GENOMIC DNA]</scope>
    <source>
        <strain evidence="9 10">DSM 5476</strain>
    </source>
</reference>
<comment type="caution">
    <text evidence="7">Lacks conserved residue(s) required for the propagation of feature annotation.</text>
</comment>
<evidence type="ECO:0000259" key="8">
    <source>
        <dbReference type="PROSITE" id="PS51686"/>
    </source>
</evidence>
<dbReference type="PROSITE" id="PS01153">
    <property type="entry name" value="NOL1_NOP2_SUN"/>
    <property type="match status" value="1"/>
</dbReference>
<dbReference type="Pfam" id="PF13636">
    <property type="entry name" value="Methyltranf_PUA"/>
    <property type="match status" value="1"/>
</dbReference>
<feature type="domain" description="SAM-dependent MTase RsmB/NOP-type" evidence="8">
    <location>
        <begin position="25"/>
        <end position="309"/>
    </location>
</feature>